<dbReference type="VEuPathDB" id="FungiDB:CIMG_11491"/>
<gene>
    <name evidence="3" type="ORF">CIMG_11491</name>
</gene>
<dbReference type="STRING" id="246410.A0A0D8JV02"/>
<dbReference type="Pfam" id="PF08631">
    <property type="entry name" value="SPO22"/>
    <property type="match status" value="1"/>
</dbReference>
<dbReference type="FunCoup" id="A0A0D8JV02">
    <property type="interactions" value="25"/>
</dbReference>
<organism evidence="3 4">
    <name type="scientific">Coccidioides immitis (strain RS)</name>
    <name type="common">Valley fever fungus</name>
    <dbReference type="NCBI Taxonomy" id="246410"/>
    <lineage>
        <taxon>Eukaryota</taxon>
        <taxon>Fungi</taxon>
        <taxon>Dikarya</taxon>
        <taxon>Ascomycota</taxon>
        <taxon>Pezizomycotina</taxon>
        <taxon>Eurotiomycetes</taxon>
        <taxon>Eurotiomycetidae</taxon>
        <taxon>Onygenales</taxon>
        <taxon>Onygenaceae</taxon>
        <taxon>Coccidioides</taxon>
    </lineage>
</organism>
<dbReference type="RefSeq" id="XP_012213897.1">
    <property type="nucleotide sequence ID" value="XM_012358474.1"/>
</dbReference>
<dbReference type="PANTHER" id="PTHR40375">
    <property type="entry name" value="SPORULATION-SPECIFIC PROTEIN 22"/>
    <property type="match status" value="1"/>
</dbReference>
<dbReference type="KEGG" id="cim:CIMG_11491"/>
<reference evidence="4" key="1">
    <citation type="journal article" date="2009" name="Genome Res.">
        <title>Comparative genomic analyses of the human fungal pathogens Coccidioides and their relatives.</title>
        <authorList>
            <person name="Sharpton T.J."/>
            <person name="Stajich J.E."/>
            <person name="Rounsley S.D."/>
            <person name="Gardner M.J."/>
            <person name="Wortman J.R."/>
            <person name="Jordar V.S."/>
            <person name="Maiti R."/>
            <person name="Kodira C.D."/>
            <person name="Neafsey D.E."/>
            <person name="Zeng Q."/>
            <person name="Hung C.-Y."/>
            <person name="McMahan C."/>
            <person name="Muszewska A."/>
            <person name="Grynberg M."/>
            <person name="Mandel M.A."/>
            <person name="Kellner E.M."/>
            <person name="Barker B.M."/>
            <person name="Galgiani J.N."/>
            <person name="Orbach M.J."/>
            <person name="Kirkland T.N."/>
            <person name="Cole G.T."/>
            <person name="Henn M.R."/>
            <person name="Birren B.W."/>
            <person name="Taylor J.W."/>
        </authorList>
    </citation>
    <scope>NUCLEOTIDE SEQUENCE [LARGE SCALE GENOMIC DNA]</scope>
    <source>
        <strain evidence="4">RS</strain>
    </source>
</reference>
<dbReference type="OrthoDB" id="65716at2759"/>
<evidence type="ECO:0000256" key="1">
    <source>
        <dbReference type="ARBA" id="ARBA00023254"/>
    </source>
</evidence>
<evidence type="ECO:0000313" key="4">
    <source>
        <dbReference type="Proteomes" id="UP000001261"/>
    </source>
</evidence>
<dbReference type="GO" id="GO:0051321">
    <property type="term" value="P:meiotic cell cycle"/>
    <property type="evidence" value="ECO:0007669"/>
    <property type="project" value="UniProtKB-KW"/>
</dbReference>
<accession>A0A0D8JV02</accession>
<dbReference type="OMA" id="KLSRWIR"/>
<proteinExistence type="predicted"/>
<dbReference type="InterPro" id="IPR039057">
    <property type="entry name" value="Spo22/ZIP4"/>
</dbReference>
<dbReference type="InParanoid" id="A0A0D8JV02"/>
<dbReference type="AlphaFoldDB" id="A0A0D8JV02"/>
<dbReference type="InterPro" id="IPR013940">
    <property type="entry name" value="Spo22/ZIP4/TEX11"/>
</dbReference>
<dbReference type="PANTHER" id="PTHR40375:SF2">
    <property type="entry name" value="SPORULATION-SPECIFIC PROTEIN 22"/>
    <property type="match status" value="1"/>
</dbReference>
<feature type="region of interest" description="Disordered" evidence="2">
    <location>
        <begin position="854"/>
        <end position="873"/>
    </location>
</feature>
<evidence type="ECO:0000313" key="3">
    <source>
        <dbReference type="EMBL" id="KJF61122.1"/>
    </source>
</evidence>
<keyword evidence="1" id="KW-0469">Meiosis</keyword>
<dbReference type="GeneID" id="24163734"/>
<reference evidence="4" key="2">
    <citation type="journal article" date="2010" name="Genome Res.">
        <title>Population genomic sequencing of Coccidioides fungi reveals recent hybridization and transposon control.</title>
        <authorList>
            <person name="Neafsey D.E."/>
            <person name="Barker B.M."/>
            <person name="Sharpton T.J."/>
            <person name="Stajich J.E."/>
            <person name="Park D.J."/>
            <person name="Whiston E."/>
            <person name="Hung C.-Y."/>
            <person name="McMahan C."/>
            <person name="White J."/>
            <person name="Sykes S."/>
            <person name="Heiman D."/>
            <person name="Young S."/>
            <person name="Zeng Q."/>
            <person name="Abouelleil A."/>
            <person name="Aftuck L."/>
            <person name="Bessette D."/>
            <person name="Brown A."/>
            <person name="FitzGerald M."/>
            <person name="Lui A."/>
            <person name="Macdonald J.P."/>
            <person name="Priest M."/>
            <person name="Orbach M.J."/>
            <person name="Galgiani J.N."/>
            <person name="Kirkland T.N."/>
            <person name="Cole G.T."/>
            <person name="Birren B.W."/>
            <person name="Henn M.R."/>
            <person name="Taylor J.W."/>
            <person name="Rounsley S.D."/>
        </authorList>
    </citation>
    <scope>GENOME REANNOTATION</scope>
    <source>
        <strain evidence="4">RS</strain>
    </source>
</reference>
<dbReference type="EMBL" id="GG704914">
    <property type="protein sequence ID" value="KJF61122.1"/>
    <property type="molecule type" value="Genomic_DNA"/>
</dbReference>
<name>A0A0D8JV02_COCIM</name>
<sequence>MELHRKSRREQLKSITDLAESLYVDVGGNGSPCNITAQSKFTALRQHIETASRITRVPESSAREALDAMGTKLWNACTRSMRKDGLADDIVKFLSQVRAFAFLILECAATRQRDDCSDEIRLLRTALKTAKSCIVLSQFDIGLKILEKAALREEKLSTECSNAGERDDISLKLSAEYYILRIHLAWKQSRLDFAEHMLSKLPHQALQQDAVLVEQLSSLLFEVGKFLVEKKEYHEADKWLQRALETLSQRQLDMLSPDASDMRLCIIHGLGMRANNALHTADSRIKVTRLLSILENEYGHRPEVMLLHLDVIQTQKDPDCKQYYDRLCAFLKTASASELNFKLIVHHIHQLRNCNDLATDTLEQLILERLAPYGNETFLERGFVTYVWMKTASPGVSDGVESLQGIVTKLMEAWKLPLSGEAAHASLILIWKKVAAAFDHKDYDTARNWCQLALHPLFANSGESNKCKIERRLIVCALECKAPGIAREVFSRLSEACKSEALTRYLMYRVALQDEDTDLARNCLEIICKFDTERQTYLLACVAEALHSGADRQAAIVLQQILDHLDSISTRQLHFPALLRCTARLLITQLSHSESHRPDLVGQICKTFDSSVSRNALDLGQLTVLELEWFSRNSYNLALQYCTTWGPHHVLRLLDACIKIIALYPENLGIEARRDIEQRNILCHFLAAVIEVAQARTHNDSEVQNQFYLNARAHIQGFRKVALPLFEQLSNDESLAALTEKRRTLLAFDFEAAVRLKQWSNLSEMLNESRKIADEMLYSLFADAVLSSEAPVEVMLKTSEQILTQVSQERKHQNLEKISRWVRCVFQLSIKSNAAVAESILDQAYILARDGPEYQKHEENSEAHPNTESVSRHTYPDEELEWLSTTAFNLAIDFYLASDDMASQRWYGKALDLARLLHDNGVLWKTLQEKFGRLTWDD</sequence>
<dbReference type="GO" id="GO:0090173">
    <property type="term" value="P:regulation of synaptonemal complex assembly"/>
    <property type="evidence" value="ECO:0007669"/>
    <property type="project" value="InterPro"/>
</dbReference>
<protein>
    <recommendedName>
        <fullName evidence="5">Protein ZIP4 homolog</fullName>
    </recommendedName>
</protein>
<keyword evidence="4" id="KW-1185">Reference proteome</keyword>
<dbReference type="Proteomes" id="UP000001261">
    <property type="component" value="Unassembled WGS sequence"/>
</dbReference>
<evidence type="ECO:0008006" key="5">
    <source>
        <dbReference type="Google" id="ProtNLM"/>
    </source>
</evidence>
<evidence type="ECO:0000256" key="2">
    <source>
        <dbReference type="SAM" id="MobiDB-lite"/>
    </source>
</evidence>